<dbReference type="AlphaFoldDB" id="D3PRD6"/>
<dbReference type="EMBL" id="CP005385">
    <property type="protein sequence ID" value="AGK04489.1"/>
    <property type="molecule type" value="Genomic_DNA"/>
</dbReference>
<sequence>MEHIDQEIAEELGFGLVPNVFAYAQSSELKAALWKAFRHVVLRGLLPRTVKEMMGVLVSRARGSSYAAEVHLHALMVQGTETALLEALRRGEVPSGLPGKVQALLAFAHKAATAPDPGLLAGLRQAGLSEAEVQEAVAVVGLFALVNTWTDLLEIPVDPL</sequence>
<dbReference type="PATRIC" id="fig|504728.9.peg.1225"/>
<name>D3PRD6_MEIRD</name>
<dbReference type="RefSeq" id="WP_013013538.1">
    <property type="nucleotide sequence ID" value="NC_013946.1"/>
</dbReference>
<keyword evidence="4" id="KW-1185">Reference proteome</keyword>
<evidence type="ECO:0000259" key="1">
    <source>
        <dbReference type="Pfam" id="PF02627"/>
    </source>
</evidence>
<accession>D3PRD6</accession>
<gene>
    <name evidence="2" type="ordered locus">Mrub_1257</name>
    <name evidence="3" type="ORF">K649_05945</name>
</gene>
<dbReference type="STRING" id="504728.K649_05945"/>
<dbReference type="Pfam" id="PF02627">
    <property type="entry name" value="CMD"/>
    <property type="match status" value="1"/>
</dbReference>
<dbReference type="GO" id="GO:0051920">
    <property type="term" value="F:peroxiredoxin activity"/>
    <property type="evidence" value="ECO:0007669"/>
    <property type="project" value="InterPro"/>
</dbReference>
<dbReference type="Proteomes" id="UP000006655">
    <property type="component" value="Chromosome"/>
</dbReference>
<dbReference type="InterPro" id="IPR029032">
    <property type="entry name" value="AhpD-like"/>
</dbReference>
<organism evidence="3 5">
    <name type="scientific">Meiothermus ruber (strain ATCC 35948 / DSM 1279 / VKM B-1258 / 21)</name>
    <name type="common">Thermus ruber</name>
    <dbReference type="NCBI Taxonomy" id="504728"/>
    <lineage>
        <taxon>Bacteria</taxon>
        <taxon>Thermotogati</taxon>
        <taxon>Deinococcota</taxon>
        <taxon>Deinococci</taxon>
        <taxon>Thermales</taxon>
        <taxon>Thermaceae</taxon>
        <taxon>Meiothermus</taxon>
    </lineage>
</organism>
<reference evidence="3" key="2">
    <citation type="submission" date="2013-04" db="EMBL/GenBank/DDBJ databases">
        <title>Non-Hybrid, Finished Microbial Genome Assemblies from Long-Read SMRT Sequencing Data.</title>
        <authorList>
            <person name="Klammer A."/>
            <person name="Drake J."/>
            <person name="Heiner C."/>
            <person name="Clum A."/>
            <person name="Copeland A."/>
            <person name="Huddleston J."/>
            <person name="Eichler E."/>
            <person name="Turner S.W."/>
        </authorList>
    </citation>
    <scope>NUCLEOTIDE SEQUENCE</scope>
    <source>
        <strain evidence="3">DSM 1279</strain>
    </source>
</reference>
<dbReference type="Gene3D" id="1.20.1290.10">
    <property type="entry name" value="AhpD-like"/>
    <property type="match status" value="1"/>
</dbReference>
<dbReference type="KEGG" id="mre:K649_05945"/>
<reference evidence="3 5" key="3">
    <citation type="submission" date="2013-04" db="EMBL/GenBank/DDBJ databases">
        <authorList>
            <person name="Chin J."/>
            <person name="Alexander D.H."/>
            <person name="Marks P."/>
            <person name="Korlach J."/>
            <person name="Clum A."/>
            <person name="Copeland A."/>
        </authorList>
    </citation>
    <scope>NUCLEOTIDE SEQUENCE [LARGE SCALE GENOMIC DNA]</scope>
    <source>
        <strain evidence="5">ATCC 35948 / DSM 1279 / VKM B-1258 / 21</strain>
        <strain evidence="3">DSM 1279</strain>
    </source>
</reference>
<feature type="domain" description="Carboxymuconolactone decarboxylase-like" evidence="1">
    <location>
        <begin position="32"/>
        <end position="107"/>
    </location>
</feature>
<evidence type="ECO:0000313" key="5">
    <source>
        <dbReference type="Proteomes" id="UP000013026"/>
    </source>
</evidence>
<dbReference type="InterPro" id="IPR003779">
    <property type="entry name" value="CMD-like"/>
</dbReference>
<dbReference type="Proteomes" id="UP000013026">
    <property type="component" value="Chromosome"/>
</dbReference>
<evidence type="ECO:0000313" key="4">
    <source>
        <dbReference type="Proteomes" id="UP000006655"/>
    </source>
</evidence>
<dbReference type="eggNOG" id="COG2128">
    <property type="taxonomic scope" value="Bacteria"/>
</dbReference>
<dbReference type="OrthoDB" id="32209at2"/>
<dbReference type="EMBL" id="CP001743">
    <property type="protein sequence ID" value="ADD28019.1"/>
    <property type="molecule type" value="Genomic_DNA"/>
</dbReference>
<evidence type="ECO:0000313" key="3">
    <source>
        <dbReference type="EMBL" id="AGK04489.1"/>
    </source>
</evidence>
<dbReference type="SUPFAM" id="SSF69118">
    <property type="entry name" value="AhpD-like"/>
    <property type="match status" value="1"/>
</dbReference>
<proteinExistence type="predicted"/>
<reference evidence="2 4" key="1">
    <citation type="journal article" date="2010" name="Stand. Genomic Sci.">
        <title>Complete genome sequence of Meiothermus ruber type strain (21).</title>
        <authorList>
            <person name="Tindall B.J."/>
            <person name="Sikorski J."/>
            <person name="Lucas S."/>
            <person name="Goltsman E."/>
            <person name="Copeland A."/>
            <person name="Glavina Del Rio T."/>
            <person name="Nolan M."/>
            <person name="Tice H."/>
            <person name="Cheng J.F."/>
            <person name="Han C."/>
            <person name="Pitluck S."/>
            <person name="Liolios K."/>
            <person name="Ivanova N."/>
            <person name="Mavromatis K."/>
            <person name="Ovchinnikova G."/>
            <person name="Pati A."/>
            <person name="Fahnrich R."/>
            <person name="Goodwin L."/>
            <person name="Chen A."/>
            <person name="Palaniappan K."/>
            <person name="Land M."/>
            <person name="Hauser L."/>
            <person name="Chang Y.J."/>
            <person name="Jeffries C.D."/>
            <person name="Rohde M."/>
            <person name="Goker M."/>
            <person name="Woyke T."/>
            <person name="Bristow J."/>
            <person name="Eisen J.A."/>
            <person name="Markowitz V."/>
            <person name="Hugenholtz P."/>
            <person name="Kyrpides N.C."/>
            <person name="Klenk H.P."/>
            <person name="Lapidus A."/>
        </authorList>
    </citation>
    <scope>NUCLEOTIDE SEQUENCE [LARGE SCALE GENOMIC DNA]</scope>
    <source>
        <strain evidence="4">ATCC 35948 / DSM 1279 / VKM B-1258 / 21</strain>
        <strain evidence="2">DSM 1279</strain>
    </source>
</reference>
<dbReference type="PANTHER" id="PTHR35446">
    <property type="entry name" value="SI:CH211-175M2.5"/>
    <property type="match status" value="1"/>
</dbReference>
<evidence type="ECO:0000313" key="2">
    <source>
        <dbReference type="EMBL" id="ADD28019.1"/>
    </source>
</evidence>
<dbReference type="KEGG" id="mrb:Mrub_1257"/>
<protein>
    <submittedName>
        <fullName evidence="3">Carboxymuconolactone decarboxylase</fullName>
    </submittedName>
</protein>
<dbReference type="PANTHER" id="PTHR35446:SF2">
    <property type="entry name" value="CARBOXYMUCONOLACTONE DECARBOXYLASE-LIKE DOMAIN-CONTAINING PROTEIN"/>
    <property type="match status" value="1"/>
</dbReference>